<evidence type="ECO:0000313" key="2">
    <source>
        <dbReference type="Proteomes" id="UP000316095"/>
    </source>
</evidence>
<sequence length="141" mass="15121">MSKSLSLLILISISLSGCGGGGDGPSRASVEGQVTFSGEPVQSGFIQFIPQQGDEGAPVKLTIKDGKYDTSSDPLDNRGIPLATCRVEITATRDTGKQIKNMMGEMEPESEQYIPAKYNTDSELQTEITSDTDEVNYELVP</sequence>
<dbReference type="AlphaFoldDB" id="A0A5C5X916"/>
<protein>
    <recommendedName>
        <fullName evidence="3">Carboxypeptidase regulatory-like domain-containing protein</fullName>
    </recommendedName>
</protein>
<keyword evidence="2" id="KW-1185">Reference proteome</keyword>
<dbReference type="Proteomes" id="UP000316095">
    <property type="component" value="Unassembled WGS sequence"/>
</dbReference>
<reference evidence="1 2" key="1">
    <citation type="submission" date="2019-02" db="EMBL/GenBank/DDBJ databases">
        <title>Deep-cultivation of Planctomycetes and their phenomic and genomic characterization uncovers novel biology.</title>
        <authorList>
            <person name="Wiegand S."/>
            <person name="Jogler M."/>
            <person name="Boedeker C."/>
            <person name="Pinto D."/>
            <person name="Vollmers J."/>
            <person name="Rivas-Marin E."/>
            <person name="Kohn T."/>
            <person name="Peeters S.H."/>
            <person name="Heuer A."/>
            <person name="Rast P."/>
            <person name="Oberbeckmann S."/>
            <person name="Bunk B."/>
            <person name="Jeske O."/>
            <person name="Meyerdierks A."/>
            <person name="Storesund J.E."/>
            <person name="Kallscheuer N."/>
            <person name="Luecker S."/>
            <person name="Lage O.M."/>
            <person name="Pohl T."/>
            <person name="Merkel B.J."/>
            <person name="Hornburger P."/>
            <person name="Mueller R.-W."/>
            <person name="Bruemmer F."/>
            <person name="Labrenz M."/>
            <person name="Spormann A.M."/>
            <person name="Op Den Camp H."/>
            <person name="Overmann J."/>
            <person name="Amann R."/>
            <person name="Jetten M.S.M."/>
            <person name="Mascher T."/>
            <person name="Medema M.H."/>
            <person name="Devos D.P."/>
            <person name="Kaster A.-K."/>
            <person name="Ovreas L."/>
            <person name="Rohde M."/>
            <person name="Galperin M.Y."/>
            <person name="Jogler C."/>
        </authorList>
    </citation>
    <scope>NUCLEOTIDE SEQUENCE [LARGE SCALE GENOMIC DNA]</scope>
    <source>
        <strain evidence="1 2">Pan54</strain>
    </source>
</reference>
<evidence type="ECO:0000313" key="1">
    <source>
        <dbReference type="EMBL" id="TWT59328.1"/>
    </source>
</evidence>
<evidence type="ECO:0008006" key="3">
    <source>
        <dbReference type="Google" id="ProtNLM"/>
    </source>
</evidence>
<name>A0A5C5X916_9PLAN</name>
<dbReference type="RefSeq" id="WP_146501483.1">
    <property type="nucleotide sequence ID" value="NZ_SJPG01000001.1"/>
</dbReference>
<accession>A0A5C5X916</accession>
<dbReference type="EMBL" id="SJPG01000001">
    <property type="protein sequence ID" value="TWT59328.1"/>
    <property type="molecule type" value="Genomic_DNA"/>
</dbReference>
<dbReference type="OrthoDB" id="291697at2"/>
<proteinExistence type="predicted"/>
<gene>
    <name evidence="1" type="ORF">Pan54_00290</name>
</gene>
<comment type="caution">
    <text evidence="1">The sequence shown here is derived from an EMBL/GenBank/DDBJ whole genome shotgun (WGS) entry which is preliminary data.</text>
</comment>
<dbReference type="PROSITE" id="PS51257">
    <property type="entry name" value="PROKAR_LIPOPROTEIN"/>
    <property type="match status" value="1"/>
</dbReference>
<organism evidence="1 2">
    <name type="scientific">Rubinisphaera italica</name>
    <dbReference type="NCBI Taxonomy" id="2527969"/>
    <lineage>
        <taxon>Bacteria</taxon>
        <taxon>Pseudomonadati</taxon>
        <taxon>Planctomycetota</taxon>
        <taxon>Planctomycetia</taxon>
        <taxon>Planctomycetales</taxon>
        <taxon>Planctomycetaceae</taxon>
        <taxon>Rubinisphaera</taxon>
    </lineage>
</organism>